<feature type="transmembrane region" description="Helical" evidence="1">
    <location>
        <begin position="137"/>
        <end position="158"/>
    </location>
</feature>
<keyword evidence="3" id="KW-1185">Reference proteome</keyword>
<reference evidence="2 3" key="1">
    <citation type="submission" date="2018-03" db="EMBL/GenBank/DDBJ databases">
        <title>Draft genome of Deinococcus sp. OD32.</title>
        <authorList>
            <person name="Wang X.-P."/>
            <person name="Du Z.-J."/>
        </authorList>
    </citation>
    <scope>NUCLEOTIDE SEQUENCE [LARGE SCALE GENOMIC DNA]</scope>
    <source>
        <strain evidence="2 3">OD32</strain>
    </source>
</reference>
<dbReference type="EMBL" id="PYSV01000004">
    <property type="protein sequence ID" value="PTA68645.1"/>
    <property type="molecule type" value="Genomic_DNA"/>
</dbReference>
<evidence type="ECO:0000313" key="2">
    <source>
        <dbReference type="EMBL" id="PTA68645.1"/>
    </source>
</evidence>
<name>A0A2T3W9S7_9DEIO</name>
<keyword evidence="1" id="KW-1133">Transmembrane helix</keyword>
<feature type="transmembrane region" description="Helical" evidence="1">
    <location>
        <begin position="179"/>
        <end position="203"/>
    </location>
</feature>
<accession>A0A2T3W9S7</accession>
<dbReference type="Proteomes" id="UP000240317">
    <property type="component" value="Unassembled WGS sequence"/>
</dbReference>
<comment type="caution">
    <text evidence="2">The sequence shown here is derived from an EMBL/GenBank/DDBJ whole genome shotgun (WGS) entry which is preliminary data.</text>
</comment>
<organism evidence="2 3">
    <name type="scientific">Deinococcus arcticus</name>
    <dbReference type="NCBI Taxonomy" id="2136176"/>
    <lineage>
        <taxon>Bacteria</taxon>
        <taxon>Thermotogati</taxon>
        <taxon>Deinococcota</taxon>
        <taxon>Deinococci</taxon>
        <taxon>Deinococcales</taxon>
        <taxon>Deinococcaceae</taxon>
        <taxon>Deinococcus</taxon>
    </lineage>
</organism>
<feature type="transmembrane region" description="Helical" evidence="1">
    <location>
        <begin position="106"/>
        <end position="125"/>
    </location>
</feature>
<dbReference type="RefSeq" id="WP_107137064.1">
    <property type="nucleotide sequence ID" value="NZ_PYSV01000004.1"/>
</dbReference>
<gene>
    <name evidence="2" type="ORF">C8263_05165</name>
</gene>
<evidence type="ECO:0000313" key="3">
    <source>
        <dbReference type="Proteomes" id="UP000240317"/>
    </source>
</evidence>
<keyword evidence="1" id="KW-0472">Membrane</keyword>
<dbReference type="OrthoDB" id="70313at2"/>
<protein>
    <submittedName>
        <fullName evidence="2">Uncharacterized protein</fullName>
    </submittedName>
</protein>
<sequence>MTAQATFESWLEEVTAPFPADTAWRLRAEFRGHHEQAVDALTRLGDPAPAQTALRELGEPATVIAALEHTHFTRADLAWMERDAELKRLLADPERRPQGPVRWRDWAQLPVWVAIGTYLICGWPGHPSPLMPEFPFAPLVPALLTLSTAINLTGHWLISQRPARSAAVLARCWAAINHPFNGALLLLFMFGLYEWVLALWLILLGLTVLRRPREALSLLPKAWRSAQ</sequence>
<keyword evidence="1" id="KW-0812">Transmembrane</keyword>
<proteinExistence type="predicted"/>
<evidence type="ECO:0000256" key="1">
    <source>
        <dbReference type="SAM" id="Phobius"/>
    </source>
</evidence>
<dbReference type="AlphaFoldDB" id="A0A2T3W9S7"/>